<dbReference type="InterPro" id="IPR036259">
    <property type="entry name" value="MFS_trans_sf"/>
</dbReference>
<evidence type="ECO:0000313" key="3">
    <source>
        <dbReference type="Proteomes" id="UP000190037"/>
    </source>
</evidence>
<name>A0A1T3NWF4_9ACTN</name>
<accession>A0A1T3NWF4</accession>
<feature type="transmembrane region" description="Helical" evidence="1">
    <location>
        <begin position="21"/>
        <end position="40"/>
    </location>
</feature>
<dbReference type="SUPFAM" id="SSF103473">
    <property type="entry name" value="MFS general substrate transporter"/>
    <property type="match status" value="1"/>
</dbReference>
<dbReference type="Proteomes" id="UP000190037">
    <property type="component" value="Unassembled WGS sequence"/>
</dbReference>
<dbReference type="EMBL" id="MWQN01000001">
    <property type="protein sequence ID" value="OPC81186.1"/>
    <property type="molecule type" value="Genomic_DNA"/>
</dbReference>
<evidence type="ECO:0000313" key="2">
    <source>
        <dbReference type="EMBL" id="OPC81186.1"/>
    </source>
</evidence>
<keyword evidence="1" id="KW-0472">Membrane</keyword>
<feature type="transmembrane region" description="Helical" evidence="1">
    <location>
        <begin position="110"/>
        <end position="135"/>
    </location>
</feature>
<dbReference type="OrthoDB" id="4350592at2"/>
<gene>
    <name evidence="2" type="ORF">B4N89_09700</name>
</gene>
<feature type="transmembrane region" description="Helical" evidence="1">
    <location>
        <begin position="60"/>
        <end position="79"/>
    </location>
</feature>
<keyword evidence="3" id="KW-1185">Reference proteome</keyword>
<evidence type="ECO:0008006" key="4">
    <source>
        <dbReference type="Google" id="ProtNLM"/>
    </source>
</evidence>
<protein>
    <recommendedName>
        <fullName evidence="4">Integral membrane protein</fullName>
    </recommendedName>
</protein>
<dbReference type="AlphaFoldDB" id="A0A1T3NWF4"/>
<dbReference type="RefSeq" id="WP_078975491.1">
    <property type="nucleotide sequence ID" value="NZ_MWQN01000001.1"/>
</dbReference>
<dbReference type="Gene3D" id="1.20.1250.20">
    <property type="entry name" value="MFS general substrate transporter like domains"/>
    <property type="match status" value="1"/>
</dbReference>
<keyword evidence="1" id="KW-1133">Transmembrane helix</keyword>
<sequence length="144" mass="15352">MTESPSAQDQPDPAGALPLTWRICTAVVGVEAFALLGYALYLTFRSEFGHPTNSSEGVAIGIYLLILAAGIVAAFAGMVRGRRWSRSPAITANLIVVGMGWYLIKADQMAIGILTMIVGVATIGTLATPGMYQALETRHRTRRA</sequence>
<organism evidence="2 3">
    <name type="scientific">Embleya scabrispora</name>
    <dbReference type="NCBI Taxonomy" id="159449"/>
    <lineage>
        <taxon>Bacteria</taxon>
        <taxon>Bacillati</taxon>
        <taxon>Actinomycetota</taxon>
        <taxon>Actinomycetes</taxon>
        <taxon>Kitasatosporales</taxon>
        <taxon>Streptomycetaceae</taxon>
        <taxon>Embleya</taxon>
    </lineage>
</organism>
<reference evidence="2 3" key="1">
    <citation type="submission" date="2017-03" db="EMBL/GenBank/DDBJ databases">
        <title>Draft genome sequence of Streptomyces scabrisporus NF3, endophyte isolated from Amphipterygium adstringens.</title>
        <authorList>
            <person name="Vazquez M."/>
            <person name="Ceapa C.D."/>
            <person name="Rodriguez Luna D."/>
            <person name="Sanchez Esquivel S."/>
        </authorList>
    </citation>
    <scope>NUCLEOTIDE SEQUENCE [LARGE SCALE GENOMIC DNA]</scope>
    <source>
        <strain evidence="2 3">NF3</strain>
    </source>
</reference>
<proteinExistence type="predicted"/>
<feature type="transmembrane region" description="Helical" evidence="1">
    <location>
        <begin position="86"/>
        <end position="104"/>
    </location>
</feature>
<evidence type="ECO:0000256" key="1">
    <source>
        <dbReference type="SAM" id="Phobius"/>
    </source>
</evidence>
<comment type="caution">
    <text evidence="2">The sequence shown here is derived from an EMBL/GenBank/DDBJ whole genome shotgun (WGS) entry which is preliminary data.</text>
</comment>
<dbReference type="STRING" id="159449.B4N89_09700"/>
<keyword evidence="1" id="KW-0812">Transmembrane</keyword>